<dbReference type="Proteomes" id="UP000054985">
    <property type="component" value="Unassembled WGS sequence"/>
</dbReference>
<evidence type="ECO:0000313" key="9">
    <source>
        <dbReference type="Proteomes" id="UP000254040"/>
    </source>
</evidence>
<feature type="transmembrane region" description="Helical" evidence="5">
    <location>
        <begin position="28"/>
        <end position="55"/>
    </location>
</feature>
<dbReference type="AlphaFoldDB" id="A0A378K0C8"/>
<dbReference type="OrthoDB" id="5638399at2"/>
<evidence type="ECO:0000256" key="4">
    <source>
        <dbReference type="ARBA" id="ARBA00023136"/>
    </source>
</evidence>
<accession>A0A378K0C8</accession>
<evidence type="ECO:0000256" key="3">
    <source>
        <dbReference type="ARBA" id="ARBA00022989"/>
    </source>
</evidence>
<evidence type="ECO:0000313" key="6">
    <source>
        <dbReference type="EMBL" id="KTD34675.1"/>
    </source>
</evidence>
<proteinExistence type="predicted"/>
<evidence type="ECO:0000313" key="7">
    <source>
        <dbReference type="EMBL" id="STX61281.1"/>
    </source>
</evidence>
<protein>
    <submittedName>
        <fullName evidence="7">Type IV secretion system protein VirB3</fullName>
    </submittedName>
</protein>
<evidence type="ECO:0000256" key="5">
    <source>
        <dbReference type="SAM" id="Phobius"/>
    </source>
</evidence>
<comment type="subcellular location">
    <subcellularLocation>
        <location evidence="1">Membrane</location>
    </subcellularLocation>
</comment>
<keyword evidence="2 5" id="KW-0812">Transmembrane</keyword>
<dbReference type="STRING" id="39962.Lmor_1208"/>
<reference evidence="6 8" key="1">
    <citation type="submission" date="2015-11" db="EMBL/GenBank/DDBJ databases">
        <title>Genomic analysis of 38 Legionella species identifies large and diverse effector repertoires.</title>
        <authorList>
            <person name="Burstein D."/>
            <person name="Amaro F."/>
            <person name="Zusman T."/>
            <person name="Lifshitz Z."/>
            <person name="Cohen O."/>
            <person name="Gilbert J.A."/>
            <person name="Pupko T."/>
            <person name="Shuman H.A."/>
            <person name="Segal G."/>
        </authorList>
    </citation>
    <scope>NUCLEOTIDE SEQUENCE [LARGE SCALE GENOMIC DNA]</scope>
    <source>
        <strain evidence="6 8">ATCC 43877</strain>
    </source>
</reference>
<dbReference type="GO" id="GO:0016020">
    <property type="term" value="C:membrane"/>
    <property type="evidence" value="ECO:0007669"/>
    <property type="project" value="UniProtKB-SubCell"/>
</dbReference>
<sequence length="93" mass="10759">MNTLKSSPLFNALTRPAMTLGVTFEYHIMNLMVSMCAFIGLSPLYGLVFIPLYVFGWLVCRYDIHFFTICAKCYLLPHAPNKTLWKVRAYEPF</sequence>
<dbReference type="InterPro" id="IPR007792">
    <property type="entry name" value="T4SS_VirB3/TrbD/AvhB"/>
</dbReference>
<keyword evidence="8" id="KW-1185">Reference proteome</keyword>
<keyword evidence="4 5" id="KW-0472">Membrane</keyword>
<name>A0A378K0C8_9GAMM</name>
<dbReference type="EMBL" id="UGOG01000001">
    <property type="protein sequence ID" value="STX61281.1"/>
    <property type="molecule type" value="Genomic_DNA"/>
</dbReference>
<dbReference type="Pfam" id="PF05101">
    <property type="entry name" value="VirB3"/>
    <property type="match status" value="1"/>
</dbReference>
<dbReference type="Proteomes" id="UP000254040">
    <property type="component" value="Unassembled WGS sequence"/>
</dbReference>
<gene>
    <name evidence="7" type="primary">lvhB3</name>
    <name evidence="6" type="ORF">Lmor_1208</name>
    <name evidence="7" type="ORF">NCTC12239_00187</name>
</gene>
<keyword evidence="3 5" id="KW-1133">Transmembrane helix</keyword>
<evidence type="ECO:0000313" key="8">
    <source>
        <dbReference type="Proteomes" id="UP000054985"/>
    </source>
</evidence>
<dbReference type="RefSeq" id="WP_028385412.1">
    <property type="nucleotide sequence ID" value="NZ_CAAAJG010000004.1"/>
</dbReference>
<dbReference type="EMBL" id="LNYN01000019">
    <property type="protein sequence ID" value="KTD34675.1"/>
    <property type="molecule type" value="Genomic_DNA"/>
</dbReference>
<organism evidence="7 9">
    <name type="scientific">Legionella moravica</name>
    <dbReference type="NCBI Taxonomy" id="39962"/>
    <lineage>
        <taxon>Bacteria</taxon>
        <taxon>Pseudomonadati</taxon>
        <taxon>Pseudomonadota</taxon>
        <taxon>Gammaproteobacteria</taxon>
        <taxon>Legionellales</taxon>
        <taxon>Legionellaceae</taxon>
        <taxon>Legionella</taxon>
    </lineage>
</organism>
<evidence type="ECO:0000256" key="2">
    <source>
        <dbReference type="ARBA" id="ARBA00022692"/>
    </source>
</evidence>
<evidence type="ECO:0000256" key="1">
    <source>
        <dbReference type="ARBA" id="ARBA00004370"/>
    </source>
</evidence>
<reference evidence="7 9" key="2">
    <citation type="submission" date="2018-06" db="EMBL/GenBank/DDBJ databases">
        <authorList>
            <consortium name="Pathogen Informatics"/>
            <person name="Doyle S."/>
        </authorList>
    </citation>
    <scope>NUCLEOTIDE SEQUENCE [LARGE SCALE GENOMIC DNA]</scope>
    <source>
        <strain evidence="7 9">NCTC12239</strain>
    </source>
</reference>